<dbReference type="PANTHER" id="PTHR15454:SF73">
    <property type="entry name" value="DYNEIN AXONEMAL LIGHT CHAIN 1"/>
    <property type="match status" value="1"/>
</dbReference>
<feature type="region of interest" description="Disordered" evidence="3">
    <location>
        <begin position="644"/>
        <end position="724"/>
    </location>
</feature>
<dbReference type="Gene3D" id="3.80.10.10">
    <property type="entry name" value="Ribonuclease Inhibitor"/>
    <property type="match status" value="2"/>
</dbReference>
<evidence type="ECO:0000256" key="2">
    <source>
        <dbReference type="ARBA" id="ARBA00022737"/>
    </source>
</evidence>
<feature type="region of interest" description="Disordered" evidence="3">
    <location>
        <begin position="536"/>
        <end position="572"/>
    </location>
</feature>
<name>A0A9P9BSX0_9PEZI</name>
<dbReference type="SUPFAM" id="SSF74924">
    <property type="entry name" value="Cap-Gly domain"/>
    <property type="match status" value="1"/>
</dbReference>
<dbReference type="OrthoDB" id="5273213at2759"/>
<reference evidence="5" key="1">
    <citation type="journal article" date="2021" name="Nat. Commun.">
        <title>Genetic determinants of endophytism in the Arabidopsis root mycobiome.</title>
        <authorList>
            <person name="Mesny F."/>
            <person name="Miyauchi S."/>
            <person name="Thiergart T."/>
            <person name="Pickel B."/>
            <person name="Atanasova L."/>
            <person name="Karlsson M."/>
            <person name="Huettel B."/>
            <person name="Barry K.W."/>
            <person name="Haridas S."/>
            <person name="Chen C."/>
            <person name="Bauer D."/>
            <person name="Andreopoulos W."/>
            <person name="Pangilinan J."/>
            <person name="LaButti K."/>
            <person name="Riley R."/>
            <person name="Lipzen A."/>
            <person name="Clum A."/>
            <person name="Drula E."/>
            <person name="Henrissat B."/>
            <person name="Kohler A."/>
            <person name="Grigoriev I.V."/>
            <person name="Martin F.M."/>
            <person name="Hacquard S."/>
        </authorList>
    </citation>
    <scope>NUCLEOTIDE SEQUENCE</scope>
    <source>
        <strain evidence="5">MPI-CAGE-CH-0230</strain>
    </source>
</reference>
<feature type="region of interest" description="Disordered" evidence="3">
    <location>
        <begin position="607"/>
        <end position="630"/>
    </location>
</feature>
<feature type="compositionally biased region" description="Basic and acidic residues" evidence="3">
    <location>
        <begin position="618"/>
        <end position="630"/>
    </location>
</feature>
<evidence type="ECO:0000256" key="1">
    <source>
        <dbReference type="ARBA" id="ARBA00022614"/>
    </source>
</evidence>
<dbReference type="InterPro" id="IPR032675">
    <property type="entry name" value="LRR_dom_sf"/>
</dbReference>
<accession>A0A9P9BSX0</accession>
<dbReference type="AlphaFoldDB" id="A0A9P9BSX0"/>
<dbReference type="PROSITE" id="PS00845">
    <property type="entry name" value="CAP_GLY_1"/>
    <property type="match status" value="1"/>
</dbReference>
<dbReference type="PANTHER" id="PTHR15454">
    <property type="entry name" value="NISCHARIN RELATED"/>
    <property type="match status" value="1"/>
</dbReference>
<feature type="compositionally biased region" description="Low complexity" evidence="3">
    <location>
        <begin position="607"/>
        <end position="616"/>
    </location>
</feature>
<feature type="compositionally biased region" description="Low complexity" evidence="3">
    <location>
        <begin position="451"/>
        <end position="472"/>
    </location>
</feature>
<dbReference type="PROSITE" id="PS51450">
    <property type="entry name" value="LRR"/>
    <property type="match status" value="1"/>
</dbReference>
<feature type="compositionally biased region" description="Basic and acidic residues" evidence="3">
    <location>
        <begin position="679"/>
        <end position="688"/>
    </location>
</feature>
<dbReference type="RefSeq" id="XP_046014985.1">
    <property type="nucleotide sequence ID" value="XM_046158295.1"/>
</dbReference>
<dbReference type="Pfam" id="PF01302">
    <property type="entry name" value="CAP_GLY"/>
    <property type="match status" value="1"/>
</dbReference>
<evidence type="ECO:0000313" key="6">
    <source>
        <dbReference type="Proteomes" id="UP000756346"/>
    </source>
</evidence>
<comment type="caution">
    <text evidence="5">The sequence shown here is derived from an EMBL/GenBank/DDBJ whole genome shotgun (WGS) entry which is preliminary data.</text>
</comment>
<dbReference type="EMBL" id="JAGTJQ010000003">
    <property type="protein sequence ID" value="KAH7034892.1"/>
    <property type="molecule type" value="Genomic_DNA"/>
</dbReference>
<evidence type="ECO:0000256" key="3">
    <source>
        <dbReference type="SAM" id="MobiDB-lite"/>
    </source>
</evidence>
<keyword evidence="6" id="KW-1185">Reference proteome</keyword>
<dbReference type="InterPro" id="IPR001611">
    <property type="entry name" value="Leu-rich_rpt"/>
</dbReference>
<protein>
    <recommendedName>
        <fullName evidence="4">CAP-Gly domain-containing protein</fullName>
    </recommendedName>
</protein>
<dbReference type="SMART" id="SM01052">
    <property type="entry name" value="CAP_GLY"/>
    <property type="match status" value="1"/>
</dbReference>
<feature type="compositionally biased region" description="Acidic residues" evidence="3">
    <location>
        <begin position="644"/>
        <end position="678"/>
    </location>
</feature>
<keyword evidence="1" id="KW-0433">Leucine-rich repeat</keyword>
<dbReference type="Proteomes" id="UP000756346">
    <property type="component" value="Unassembled WGS sequence"/>
</dbReference>
<dbReference type="Gene3D" id="2.30.30.190">
    <property type="entry name" value="CAP Gly-rich-like domain"/>
    <property type="match status" value="1"/>
</dbReference>
<feature type="region of interest" description="Disordered" evidence="3">
    <location>
        <begin position="451"/>
        <end position="481"/>
    </location>
</feature>
<dbReference type="GeneID" id="70187841"/>
<dbReference type="GO" id="GO:0005737">
    <property type="term" value="C:cytoplasm"/>
    <property type="evidence" value="ECO:0007669"/>
    <property type="project" value="TreeGrafter"/>
</dbReference>
<dbReference type="InterPro" id="IPR000938">
    <property type="entry name" value="CAP-Gly_domain"/>
</dbReference>
<sequence>MASDLSSVQVGDRRSYDGAPCTIRYIGGVKGTSGAWLGVEWDDPARGKHDGSHKGERYFTCISHSSTAASFVRPTRPAEPARGLLRALVDKYTAELADAAVIKFSGKVAEEVGFAKTRRKQANLGELRVAILDGERIASAYDPGNGDEHEAGKSHGSVSISQTCPKVRDLDLSRNLLRRIGDVVGICSELPALRTLRLNGNRFEGVLEDETLLGDRCLDAFKGLEELAVEDTLMTWEEICHFCARCERLLSLSASTNQLSRLPPTTALLSPSSMTTNLVALTLEFNELTCISDIASLGALKALRNLHLKCNNIRTILPPGDPDQGKDAHANLNPTQYASELPVFSPSVQYIDVSYNNVDSWDFVDSLPTCFPGLTALRFAHNPIYDNPDPDHSSAATTKNLTEEAYMFTVARLPNLKALNFGTISKEDRQDAEMFYLARIGKHLAAIAVPAAPPASGSNTTTSTSDGTINNTAEEEDMQTSKKLVRDLEAALVKRHHPRYAELCELYGAPTVVRRREINPAFIEARLITVHLSYTPSPPHPTSSSPSSNVLAPTTTSSSSSTAAAAAVPTEPEMVTRTVQIPKSLDIYAVKGIVARILGFNATTTTSALSAGSGSAEGRNRRNDDGLGRTKPLDLRLVWETGEWDPVADFDEQVDDDSDDDAGEGEGDEEEEEEDDQEEARNGKRQEPEAGEEGDGADPSPTGQAGGKWIKREVELPDGPRQLGFCVDGQEVRIRVELR</sequence>
<keyword evidence="2" id="KW-0677">Repeat</keyword>
<dbReference type="SUPFAM" id="SSF52058">
    <property type="entry name" value="L domain-like"/>
    <property type="match status" value="1"/>
</dbReference>
<organism evidence="5 6">
    <name type="scientific">Microdochium trichocladiopsis</name>
    <dbReference type="NCBI Taxonomy" id="1682393"/>
    <lineage>
        <taxon>Eukaryota</taxon>
        <taxon>Fungi</taxon>
        <taxon>Dikarya</taxon>
        <taxon>Ascomycota</taxon>
        <taxon>Pezizomycotina</taxon>
        <taxon>Sordariomycetes</taxon>
        <taxon>Xylariomycetidae</taxon>
        <taxon>Xylariales</taxon>
        <taxon>Microdochiaceae</taxon>
        <taxon>Microdochium</taxon>
    </lineage>
</organism>
<dbReference type="PROSITE" id="PS50245">
    <property type="entry name" value="CAP_GLY_2"/>
    <property type="match status" value="1"/>
</dbReference>
<dbReference type="InterPro" id="IPR036859">
    <property type="entry name" value="CAP-Gly_dom_sf"/>
</dbReference>
<feature type="compositionally biased region" description="Low complexity" evidence="3">
    <location>
        <begin position="542"/>
        <end position="567"/>
    </location>
</feature>
<feature type="domain" description="CAP-Gly" evidence="4">
    <location>
        <begin position="27"/>
        <end position="73"/>
    </location>
</feature>
<gene>
    <name evidence="5" type="ORF">B0I36DRAFT_360354</name>
</gene>
<proteinExistence type="predicted"/>
<evidence type="ECO:0000313" key="5">
    <source>
        <dbReference type="EMBL" id="KAH7034892.1"/>
    </source>
</evidence>
<evidence type="ECO:0000259" key="4">
    <source>
        <dbReference type="PROSITE" id="PS50245"/>
    </source>
</evidence>